<dbReference type="Proteomes" id="UP001603857">
    <property type="component" value="Unassembled WGS sequence"/>
</dbReference>
<sequence length="49" mass="5788">MIKQLWPGLKSPSNNAYKVDRSGRDGGNKGLRDLLEERRVRYIIRRRSM</sequence>
<proteinExistence type="predicted"/>
<accession>A0ABD1MTQ2</accession>
<organism evidence="1 2">
    <name type="scientific">Flemingia macrophylla</name>
    <dbReference type="NCBI Taxonomy" id="520843"/>
    <lineage>
        <taxon>Eukaryota</taxon>
        <taxon>Viridiplantae</taxon>
        <taxon>Streptophyta</taxon>
        <taxon>Embryophyta</taxon>
        <taxon>Tracheophyta</taxon>
        <taxon>Spermatophyta</taxon>
        <taxon>Magnoliopsida</taxon>
        <taxon>eudicotyledons</taxon>
        <taxon>Gunneridae</taxon>
        <taxon>Pentapetalae</taxon>
        <taxon>rosids</taxon>
        <taxon>fabids</taxon>
        <taxon>Fabales</taxon>
        <taxon>Fabaceae</taxon>
        <taxon>Papilionoideae</taxon>
        <taxon>50 kb inversion clade</taxon>
        <taxon>NPAAA clade</taxon>
        <taxon>indigoferoid/millettioid clade</taxon>
        <taxon>Phaseoleae</taxon>
        <taxon>Flemingia</taxon>
    </lineage>
</organism>
<gene>
    <name evidence="1" type="ORF">Fmac_013640</name>
</gene>
<reference evidence="1 2" key="1">
    <citation type="submission" date="2024-08" db="EMBL/GenBank/DDBJ databases">
        <title>Insights into the chromosomal genome structure of Flemingia macrophylla.</title>
        <authorList>
            <person name="Ding Y."/>
            <person name="Zhao Y."/>
            <person name="Bi W."/>
            <person name="Wu M."/>
            <person name="Zhao G."/>
            <person name="Gong Y."/>
            <person name="Li W."/>
            <person name="Zhang P."/>
        </authorList>
    </citation>
    <scope>NUCLEOTIDE SEQUENCE [LARGE SCALE GENOMIC DNA]</scope>
    <source>
        <strain evidence="1">DYQJB</strain>
        <tissue evidence="1">Leaf</tissue>
    </source>
</reference>
<protein>
    <submittedName>
        <fullName evidence="1">Uncharacterized protein</fullName>
    </submittedName>
</protein>
<evidence type="ECO:0000313" key="2">
    <source>
        <dbReference type="Proteomes" id="UP001603857"/>
    </source>
</evidence>
<evidence type="ECO:0000313" key="1">
    <source>
        <dbReference type="EMBL" id="KAL2339194.1"/>
    </source>
</evidence>
<keyword evidence="2" id="KW-1185">Reference proteome</keyword>
<name>A0ABD1MTQ2_9FABA</name>
<dbReference type="EMBL" id="JBGMDY010000004">
    <property type="protein sequence ID" value="KAL2339194.1"/>
    <property type="molecule type" value="Genomic_DNA"/>
</dbReference>
<dbReference type="AlphaFoldDB" id="A0ABD1MTQ2"/>
<comment type="caution">
    <text evidence="1">The sequence shown here is derived from an EMBL/GenBank/DDBJ whole genome shotgun (WGS) entry which is preliminary data.</text>
</comment>